<sequence>MSTDDLIGLGFGLLAIALLVSWPVLPGTRRFAGFKTFPPFRAWAARPHPDATVAVQAGRRIDLSPSDTSAANATVVVRTAWGNQHSREWSPSLRVSRPLVPVVGVDGVPASWGWGTTKLTLPPGEHLIAVTSSHSRCYKTVNLERGQRIDLDYTSIIGATAHRHYEAGNQAHDLTRFRERRRGPGSTGWYFLIVLGGMAIMGGATAAAIANPSGFSAALGNTAVIAAIAVGLGVGVAVIAGSLAKQARLRRTTVADPPADRDPQGPRILDADAPERIAPAPGWAGLGIHLRFMIDAYAPEVLAALAGGGRPGLMQRWRATRIGEPEAPVCRPWIPAPEVFVDGKAVWASWTRMWLQLQPGEHELVVRVAAPRQQIGSHTVVNLNRAEYRRTIRLTAGETYEETLTAEITAVPRPDRPELAEFRARLH</sequence>
<keyword evidence="1" id="KW-1133">Transmembrane helix</keyword>
<evidence type="ECO:0000256" key="1">
    <source>
        <dbReference type="SAM" id="Phobius"/>
    </source>
</evidence>
<proteinExistence type="predicted"/>
<protein>
    <submittedName>
        <fullName evidence="2">Uncharacterized protein</fullName>
    </submittedName>
</protein>
<evidence type="ECO:0000313" key="2">
    <source>
        <dbReference type="EMBL" id="MBO3732811.1"/>
    </source>
</evidence>
<reference evidence="2 3" key="1">
    <citation type="submission" date="2021-03" db="EMBL/GenBank/DDBJ databases">
        <title>Glycomyces sp. nov., a novel actinomycete isolated from soil.</title>
        <authorList>
            <person name="Yang X."/>
            <person name="Xu X."/>
        </authorList>
    </citation>
    <scope>NUCLEOTIDE SEQUENCE [LARGE SCALE GENOMIC DNA]</scope>
    <source>
        <strain evidence="2 3">NEAU-S30</strain>
    </source>
</reference>
<feature type="transmembrane region" description="Helical" evidence="1">
    <location>
        <begin position="6"/>
        <end position="25"/>
    </location>
</feature>
<feature type="transmembrane region" description="Helical" evidence="1">
    <location>
        <begin position="188"/>
        <end position="210"/>
    </location>
</feature>
<comment type="caution">
    <text evidence="2">The sequence shown here is derived from an EMBL/GenBank/DDBJ whole genome shotgun (WGS) entry which is preliminary data.</text>
</comment>
<organism evidence="2 3">
    <name type="scientific">Glycomyces niveus</name>
    <dbReference type="NCBI Taxonomy" id="2820287"/>
    <lineage>
        <taxon>Bacteria</taxon>
        <taxon>Bacillati</taxon>
        <taxon>Actinomycetota</taxon>
        <taxon>Actinomycetes</taxon>
        <taxon>Glycomycetales</taxon>
        <taxon>Glycomycetaceae</taxon>
        <taxon>Glycomyces</taxon>
    </lineage>
</organism>
<feature type="transmembrane region" description="Helical" evidence="1">
    <location>
        <begin position="222"/>
        <end position="244"/>
    </location>
</feature>
<dbReference type="RefSeq" id="WP_208495587.1">
    <property type="nucleotide sequence ID" value="NZ_JAGFNP010000003.1"/>
</dbReference>
<keyword evidence="1" id="KW-0472">Membrane</keyword>
<accession>A0ABS3U3J1</accession>
<name>A0ABS3U3J1_9ACTN</name>
<keyword evidence="1" id="KW-0812">Transmembrane</keyword>
<dbReference type="Proteomes" id="UP000681341">
    <property type="component" value="Unassembled WGS sequence"/>
</dbReference>
<evidence type="ECO:0000313" key="3">
    <source>
        <dbReference type="Proteomes" id="UP000681341"/>
    </source>
</evidence>
<gene>
    <name evidence="2" type="ORF">J5V16_08240</name>
</gene>
<dbReference type="EMBL" id="JAGFNP010000003">
    <property type="protein sequence ID" value="MBO3732811.1"/>
    <property type="molecule type" value="Genomic_DNA"/>
</dbReference>
<keyword evidence="3" id="KW-1185">Reference proteome</keyword>